<evidence type="ECO:0000256" key="2">
    <source>
        <dbReference type="ARBA" id="ARBA00004922"/>
    </source>
</evidence>
<evidence type="ECO:0000256" key="4">
    <source>
        <dbReference type="ARBA" id="ARBA00022679"/>
    </source>
</evidence>
<keyword evidence="3" id="KW-0328">Glycosyltransferase</keyword>
<organism evidence="11 12">
    <name type="scientific">Octopus vulgaris</name>
    <name type="common">Common octopus</name>
    <dbReference type="NCBI Taxonomy" id="6645"/>
    <lineage>
        <taxon>Eukaryota</taxon>
        <taxon>Metazoa</taxon>
        <taxon>Spiralia</taxon>
        <taxon>Lophotrochozoa</taxon>
        <taxon>Mollusca</taxon>
        <taxon>Cephalopoda</taxon>
        <taxon>Coleoidea</taxon>
        <taxon>Octopodiformes</taxon>
        <taxon>Octopoda</taxon>
        <taxon>Incirrata</taxon>
        <taxon>Octopodidae</taxon>
        <taxon>Octopus</taxon>
    </lineage>
</organism>
<evidence type="ECO:0000256" key="7">
    <source>
        <dbReference type="ARBA" id="ARBA00022989"/>
    </source>
</evidence>
<evidence type="ECO:0000256" key="6">
    <source>
        <dbReference type="ARBA" id="ARBA00022968"/>
    </source>
</evidence>
<evidence type="ECO:0000256" key="10">
    <source>
        <dbReference type="ARBA" id="ARBA00038150"/>
    </source>
</evidence>
<dbReference type="Pfam" id="PF02485">
    <property type="entry name" value="Branch"/>
    <property type="match status" value="1"/>
</dbReference>
<keyword evidence="9" id="KW-0325">Glycoprotein</keyword>
<keyword evidence="12" id="KW-1185">Reference proteome</keyword>
<dbReference type="PANTHER" id="PTHR19297:SF191">
    <property type="entry name" value="PROTEIN XYLOSYLTRANSFERASE"/>
    <property type="match status" value="1"/>
</dbReference>
<protein>
    <submittedName>
        <fullName evidence="11">Beta-1,3-galactosyl-O-glycosyl-glycoprotein beta-1,6-N-acetylglucosaminyltransferase-like</fullName>
    </submittedName>
</protein>
<proteinExistence type="inferred from homology"/>
<gene>
    <name evidence="11" type="ORF">OCTVUL_1B004831</name>
</gene>
<evidence type="ECO:0000256" key="1">
    <source>
        <dbReference type="ARBA" id="ARBA00004606"/>
    </source>
</evidence>
<comment type="subcellular location">
    <subcellularLocation>
        <location evidence="1">Membrane</location>
        <topology evidence="1">Single-pass type II membrane protein</topology>
    </subcellularLocation>
</comment>
<evidence type="ECO:0000256" key="9">
    <source>
        <dbReference type="ARBA" id="ARBA00023180"/>
    </source>
</evidence>
<dbReference type="PANTHER" id="PTHR19297">
    <property type="entry name" value="GLYCOSYLTRANSFERASE 14 FAMILY MEMBER"/>
    <property type="match status" value="1"/>
</dbReference>
<dbReference type="GO" id="GO:0016020">
    <property type="term" value="C:membrane"/>
    <property type="evidence" value="ECO:0007669"/>
    <property type="project" value="UniProtKB-SubCell"/>
</dbReference>
<accession>A0AA36AUL6</accession>
<evidence type="ECO:0000256" key="3">
    <source>
        <dbReference type="ARBA" id="ARBA00022676"/>
    </source>
</evidence>
<keyword evidence="5" id="KW-0812">Transmembrane</keyword>
<evidence type="ECO:0000256" key="5">
    <source>
        <dbReference type="ARBA" id="ARBA00022692"/>
    </source>
</evidence>
<comment type="pathway">
    <text evidence="2">Protein modification; protein glycosylation.</text>
</comment>
<keyword evidence="6" id="KW-0735">Signal-anchor</keyword>
<keyword evidence="4" id="KW-0808">Transferase</keyword>
<dbReference type="AlphaFoldDB" id="A0AA36AUL6"/>
<dbReference type="GO" id="GO:0008375">
    <property type="term" value="F:acetylglucosaminyltransferase activity"/>
    <property type="evidence" value="ECO:0007669"/>
    <property type="project" value="TreeGrafter"/>
</dbReference>
<evidence type="ECO:0000313" key="11">
    <source>
        <dbReference type="EMBL" id="CAI9722394.1"/>
    </source>
</evidence>
<keyword evidence="8" id="KW-0472">Membrane</keyword>
<dbReference type="EMBL" id="OX597818">
    <property type="protein sequence ID" value="CAI9722394.1"/>
    <property type="molecule type" value="Genomic_DNA"/>
</dbReference>
<comment type="similarity">
    <text evidence="10">Belongs to the glycosyltransferase 14 family.</text>
</comment>
<sequence length="260" mass="30109">MSDVTYSHVSQGINHKNMKESFDIRNTGKYMRFYKKLISCTLTTSKKTKPDKICQLKKLFERFGSQSNQERGHVLIVIQVQANTNRWEKSGPPPHGIKPIKGSVHVVVQRGFVDYALNSPVAKDLLEWTKTVQIPDELYFATLNHNPHLKVPGSYTGIPETGPDKPFLARYKIWENTDIPFPYNCKGKTSRSICVFGLGDLQMLTTTPALFANKFFLPYHPLLQKCLEDWHFNKTRDYYLYNKKFNTSFYENLSFVKNKI</sequence>
<reference evidence="11" key="1">
    <citation type="submission" date="2023-08" db="EMBL/GenBank/DDBJ databases">
        <authorList>
            <person name="Alioto T."/>
            <person name="Alioto T."/>
            <person name="Gomez Garrido J."/>
        </authorList>
    </citation>
    <scope>NUCLEOTIDE SEQUENCE</scope>
</reference>
<keyword evidence="7" id="KW-1133">Transmembrane helix</keyword>
<dbReference type="Proteomes" id="UP001162480">
    <property type="component" value="Chromosome 5"/>
</dbReference>
<dbReference type="InterPro" id="IPR003406">
    <property type="entry name" value="Glyco_trans_14"/>
</dbReference>
<evidence type="ECO:0000256" key="8">
    <source>
        <dbReference type="ARBA" id="ARBA00023136"/>
    </source>
</evidence>
<name>A0AA36AUL6_OCTVU</name>
<evidence type="ECO:0000313" key="12">
    <source>
        <dbReference type="Proteomes" id="UP001162480"/>
    </source>
</evidence>